<dbReference type="AlphaFoldDB" id="A0A078FC99"/>
<organism evidence="3 4">
    <name type="scientific">Brassica napus</name>
    <name type="common">Rape</name>
    <dbReference type="NCBI Taxonomy" id="3708"/>
    <lineage>
        <taxon>Eukaryota</taxon>
        <taxon>Viridiplantae</taxon>
        <taxon>Streptophyta</taxon>
        <taxon>Embryophyta</taxon>
        <taxon>Tracheophyta</taxon>
        <taxon>Spermatophyta</taxon>
        <taxon>Magnoliopsida</taxon>
        <taxon>eudicotyledons</taxon>
        <taxon>Gunneridae</taxon>
        <taxon>Pentapetalae</taxon>
        <taxon>rosids</taxon>
        <taxon>malvids</taxon>
        <taxon>Brassicales</taxon>
        <taxon>Brassicaceae</taxon>
        <taxon>Brassiceae</taxon>
        <taxon>Brassica</taxon>
    </lineage>
</organism>
<keyword evidence="4" id="KW-1185">Reference proteome</keyword>
<protein>
    <submittedName>
        <fullName evidence="2">(rape) hypothetical protein</fullName>
    </submittedName>
    <submittedName>
        <fullName evidence="3">BnaC03g70020D protein</fullName>
    </submittedName>
</protein>
<evidence type="ECO:0000259" key="1">
    <source>
        <dbReference type="Pfam" id="PF11926"/>
    </source>
</evidence>
<dbReference type="Gramene" id="CDY10612">
    <property type="protein sequence ID" value="CDY10612"/>
    <property type="gene ID" value="GSBRNA2T00032593001"/>
</dbReference>
<dbReference type="PANTHER" id="PTHR47374">
    <property type="entry name" value="ENDOSOME ANTIGEN-LIKE PROTEIN, PUTATIVE (DUF3444)-RELATED"/>
    <property type="match status" value="1"/>
</dbReference>
<dbReference type="EMBL" id="HG994367">
    <property type="protein sequence ID" value="CAF1712713.1"/>
    <property type="molecule type" value="Genomic_DNA"/>
</dbReference>
<evidence type="ECO:0000313" key="4">
    <source>
        <dbReference type="Proteomes" id="UP000028999"/>
    </source>
</evidence>
<dbReference type="PANTHER" id="PTHR47374:SF6">
    <property type="entry name" value="ENDOSOME ANTIGEN-LIKE PROTEIN, PUTATIVE (DUF3444)-RELATED"/>
    <property type="match status" value="1"/>
</dbReference>
<reference evidence="3" key="2">
    <citation type="submission" date="2014-06" db="EMBL/GenBank/DDBJ databases">
        <authorList>
            <person name="Genoscope - CEA"/>
        </authorList>
    </citation>
    <scope>NUCLEOTIDE SEQUENCE</scope>
</reference>
<dbReference type="Pfam" id="PF11926">
    <property type="entry name" value="DUF3444"/>
    <property type="match status" value="1"/>
</dbReference>
<name>A0A078FC99_BRANA</name>
<dbReference type="Proteomes" id="UP000028999">
    <property type="component" value="Unassembled WGS sequence"/>
</dbReference>
<reference evidence="2" key="3">
    <citation type="submission" date="2021-01" db="EMBL/GenBank/DDBJ databases">
        <authorList>
            <consortium name="Genoscope - CEA"/>
            <person name="William W."/>
        </authorList>
    </citation>
    <scope>NUCLEOTIDE SEQUENCE</scope>
</reference>
<evidence type="ECO:0000313" key="3">
    <source>
        <dbReference type="EMBL" id="CDY10612.1"/>
    </source>
</evidence>
<sequence length="103" mass="12045">MPVSCGKFTWKKSQIETLTKVTRFSHLMEAQESNKKIIHYPPQTGDIWAMYTNWSDAIKVRSLKKCAYEVVDVFDDDESNIEVMMLDVCMGLFQCSRKKWKEA</sequence>
<gene>
    <name evidence="3" type="primary">BnaC03g70020D</name>
    <name evidence="2" type="ORF">DARMORV10_C03P92090.1</name>
    <name evidence="3" type="ORF">GSBRNA2T00032593001</name>
</gene>
<proteinExistence type="predicted"/>
<dbReference type="PaxDb" id="3708-A0A078FC99"/>
<dbReference type="STRING" id="3708.A0A078FC99"/>
<evidence type="ECO:0000313" key="2">
    <source>
        <dbReference type="EMBL" id="CAF1712713.1"/>
    </source>
</evidence>
<accession>A0A078FC99</accession>
<reference evidence="3 4" key="1">
    <citation type="journal article" date="2014" name="Science">
        <title>Plant genetics. Early allopolyploid evolution in the post-Neolithic Brassica napus oilseed genome.</title>
        <authorList>
            <person name="Chalhoub B."/>
            <person name="Denoeud F."/>
            <person name="Liu S."/>
            <person name="Parkin I.A."/>
            <person name="Tang H."/>
            <person name="Wang X."/>
            <person name="Chiquet J."/>
            <person name="Belcram H."/>
            <person name="Tong C."/>
            <person name="Samans B."/>
            <person name="Correa M."/>
            <person name="Da Silva C."/>
            <person name="Just J."/>
            <person name="Falentin C."/>
            <person name="Koh C.S."/>
            <person name="Le Clainche I."/>
            <person name="Bernard M."/>
            <person name="Bento P."/>
            <person name="Noel B."/>
            <person name="Labadie K."/>
            <person name="Alberti A."/>
            <person name="Charles M."/>
            <person name="Arnaud D."/>
            <person name="Guo H."/>
            <person name="Daviaud C."/>
            <person name="Alamery S."/>
            <person name="Jabbari K."/>
            <person name="Zhao M."/>
            <person name="Edger P.P."/>
            <person name="Chelaifa H."/>
            <person name="Tack D."/>
            <person name="Lassalle G."/>
            <person name="Mestiri I."/>
            <person name="Schnel N."/>
            <person name="Le Paslier M.C."/>
            <person name="Fan G."/>
            <person name="Renault V."/>
            <person name="Bayer P.E."/>
            <person name="Golicz A.A."/>
            <person name="Manoli S."/>
            <person name="Lee T.H."/>
            <person name="Thi V.H."/>
            <person name="Chalabi S."/>
            <person name="Hu Q."/>
            <person name="Fan C."/>
            <person name="Tollenaere R."/>
            <person name="Lu Y."/>
            <person name="Battail C."/>
            <person name="Shen J."/>
            <person name="Sidebottom C.H."/>
            <person name="Wang X."/>
            <person name="Canaguier A."/>
            <person name="Chauveau A."/>
            <person name="Berard A."/>
            <person name="Deniot G."/>
            <person name="Guan M."/>
            <person name="Liu Z."/>
            <person name="Sun F."/>
            <person name="Lim Y.P."/>
            <person name="Lyons E."/>
            <person name="Town C.D."/>
            <person name="Bancroft I."/>
            <person name="Wang X."/>
            <person name="Meng J."/>
            <person name="Ma J."/>
            <person name="Pires J.C."/>
            <person name="King G.J."/>
            <person name="Brunel D."/>
            <person name="Delourme R."/>
            <person name="Renard M."/>
            <person name="Aury J.M."/>
            <person name="Adams K.L."/>
            <person name="Batley J."/>
            <person name="Snowdon R.J."/>
            <person name="Tost J."/>
            <person name="Edwards D."/>
            <person name="Zhou Y."/>
            <person name="Hua W."/>
            <person name="Sharpe A.G."/>
            <person name="Paterson A.H."/>
            <person name="Guan C."/>
            <person name="Wincker P."/>
        </authorList>
    </citation>
    <scope>NUCLEOTIDE SEQUENCE [LARGE SCALE GENOMIC DNA]</scope>
    <source>
        <strain evidence="4">cv. Darmor-bzh</strain>
    </source>
</reference>
<dbReference type="EMBL" id="LK032004">
    <property type="protein sequence ID" value="CDY10612.1"/>
    <property type="molecule type" value="Genomic_DNA"/>
</dbReference>
<feature type="domain" description="DUF3444" evidence="1">
    <location>
        <begin position="1"/>
        <end position="91"/>
    </location>
</feature>
<dbReference type="Proteomes" id="UP001295469">
    <property type="component" value="Chromosome C03"/>
</dbReference>
<dbReference type="InterPro" id="IPR024593">
    <property type="entry name" value="DUF3444"/>
</dbReference>